<dbReference type="PANTHER" id="PTHR43796:SF2">
    <property type="entry name" value="CARBOXYNORSPERMIDINE SYNTHASE"/>
    <property type="match status" value="1"/>
</dbReference>
<evidence type="ECO:0000313" key="1">
    <source>
        <dbReference type="EMBL" id="QOW23111.1"/>
    </source>
</evidence>
<reference evidence="1 2" key="1">
    <citation type="submission" date="2020-10" db="EMBL/GenBank/DDBJ databases">
        <title>complete genome sequencing of Lysobacter sp. H23M41.</title>
        <authorList>
            <person name="Bae J.-W."/>
            <person name="Lee S.-Y."/>
        </authorList>
    </citation>
    <scope>NUCLEOTIDE SEQUENCE [LARGE SCALE GENOMIC DNA]</scope>
    <source>
        <strain evidence="1 2">H23M41</strain>
    </source>
</reference>
<protein>
    <submittedName>
        <fullName evidence="1">Uncharacterized protein</fullName>
    </submittedName>
</protein>
<dbReference type="RefSeq" id="WP_194035585.1">
    <property type="nucleotide sequence ID" value="NZ_CP063657.1"/>
</dbReference>
<dbReference type="EMBL" id="CP063657">
    <property type="protein sequence ID" value="QOW23111.1"/>
    <property type="molecule type" value="Genomic_DNA"/>
</dbReference>
<dbReference type="PANTHER" id="PTHR43796">
    <property type="entry name" value="CARBOXYNORSPERMIDINE SYNTHASE"/>
    <property type="match status" value="1"/>
</dbReference>
<proteinExistence type="predicted"/>
<sequence>MPILKSAIEAGCHYVVICDDAQPTVDMLDLHEQASQAGIVALVGCGVSPGTLNVLAAIPSPFVAVLLTVAPWGCSFRARLASPCRA</sequence>
<keyword evidence="2" id="KW-1185">Reference proteome</keyword>
<organism evidence="1 2">
    <name type="scientific">Novilysobacter avium</name>
    <dbReference type="NCBI Taxonomy" id="2781023"/>
    <lineage>
        <taxon>Bacteria</taxon>
        <taxon>Pseudomonadati</taxon>
        <taxon>Pseudomonadota</taxon>
        <taxon>Gammaproteobacteria</taxon>
        <taxon>Lysobacterales</taxon>
        <taxon>Lysobacteraceae</taxon>
        <taxon>Novilysobacter</taxon>
    </lineage>
</organism>
<accession>A0A7S6UMM5</accession>
<name>A0A7S6UMM5_9GAMM</name>
<gene>
    <name evidence="1" type="ORF">INQ42_06070</name>
</gene>
<dbReference type="Gene3D" id="3.40.50.720">
    <property type="entry name" value="NAD(P)-binding Rossmann-like Domain"/>
    <property type="match status" value="1"/>
</dbReference>
<dbReference type="Proteomes" id="UP000593932">
    <property type="component" value="Chromosome"/>
</dbReference>
<evidence type="ECO:0000313" key="2">
    <source>
        <dbReference type="Proteomes" id="UP000593932"/>
    </source>
</evidence>